<protein>
    <recommendedName>
        <fullName evidence="4">Aminotransferase</fullName>
        <ecNumber evidence="4">2.6.1.-</ecNumber>
    </recommendedName>
</protein>
<dbReference type="InterPro" id="IPR004838">
    <property type="entry name" value="NHTrfase_class1_PyrdxlP-BS"/>
</dbReference>
<dbReference type="Gene3D" id="3.90.1150.10">
    <property type="entry name" value="Aspartate Aminotransferase, domain 1"/>
    <property type="match status" value="1"/>
</dbReference>
<comment type="similarity">
    <text evidence="4">Belongs to the class-I pyridoxal-phosphate-dependent aminotransferase family.</text>
</comment>
<dbReference type="OrthoDB" id="9802328at2"/>
<proteinExistence type="inferred from homology"/>
<feature type="domain" description="Aminotransferase class I/classII large" evidence="5">
    <location>
        <begin position="26"/>
        <end position="379"/>
    </location>
</feature>
<dbReference type="EC" id="2.6.1.-" evidence="4"/>
<dbReference type="InterPro" id="IPR015424">
    <property type="entry name" value="PyrdxlP-dep_Trfase"/>
</dbReference>
<dbReference type="InterPro" id="IPR050881">
    <property type="entry name" value="LL-DAP_aminotransferase"/>
</dbReference>
<dbReference type="PANTHER" id="PTHR42832:SF3">
    <property type="entry name" value="L-GLUTAMINE--4-(METHYLSULFANYL)-2-OXOBUTANOATE AMINOTRANSFERASE"/>
    <property type="match status" value="1"/>
</dbReference>
<dbReference type="Gene3D" id="3.40.640.10">
    <property type="entry name" value="Type I PLP-dependent aspartate aminotransferase-like (Major domain)"/>
    <property type="match status" value="1"/>
</dbReference>
<dbReference type="CDD" id="cd00609">
    <property type="entry name" value="AAT_like"/>
    <property type="match status" value="1"/>
</dbReference>
<dbReference type="InterPro" id="IPR015422">
    <property type="entry name" value="PyrdxlP-dep_Trfase_small"/>
</dbReference>
<dbReference type="GO" id="GO:0008483">
    <property type="term" value="F:transaminase activity"/>
    <property type="evidence" value="ECO:0007669"/>
    <property type="project" value="UniProtKB-KW"/>
</dbReference>
<gene>
    <name evidence="6" type="ORF">BCR26_13360</name>
</gene>
<reference evidence="6 7" key="1">
    <citation type="submission" date="2016-09" db="EMBL/GenBank/DDBJ databases">
        <authorList>
            <person name="Capua I."/>
            <person name="De Benedictis P."/>
            <person name="Joannis T."/>
            <person name="Lombin L.H."/>
            <person name="Cattoli G."/>
        </authorList>
    </citation>
    <scope>NUCLEOTIDE SEQUENCE [LARGE SCALE GENOMIC DNA]</scope>
    <source>
        <strain evidence="6 7">LMG 25899</strain>
    </source>
</reference>
<dbReference type="GO" id="GO:0030170">
    <property type="term" value="F:pyridoxal phosphate binding"/>
    <property type="evidence" value="ECO:0007669"/>
    <property type="project" value="InterPro"/>
</dbReference>
<evidence type="ECO:0000256" key="1">
    <source>
        <dbReference type="ARBA" id="ARBA00001933"/>
    </source>
</evidence>
<comment type="cofactor">
    <cofactor evidence="1 4">
        <name>pyridoxal 5'-phosphate</name>
        <dbReference type="ChEBI" id="CHEBI:597326"/>
    </cofactor>
</comment>
<dbReference type="Pfam" id="PF00155">
    <property type="entry name" value="Aminotran_1_2"/>
    <property type="match status" value="1"/>
</dbReference>
<evidence type="ECO:0000256" key="4">
    <source>
        <dbReference type="RuleBase" id="RU000481"/>
    </source>
</evidence>
<sequence length="385" mass="43847">MDLTQQKNKKDDVFDFIDKKLQTSPNIVNLAVGNPIGKPNKVLLDSLCHYIQEKDMHGYGSFSPEINKKLLESIAHYYSARFGVDLIPEENFIEVQGTKVAIYRLISLLINKGEKVLLPSPTYTVYTKCVELLNGEIIYFPCDQETFYPDLNKISEKQLKDAKLMILCSPGNPTSAVLTKVFFEKAISLAKKYNFKIINDLAYAEIRYNHNEVSSIFSVDGAEEVSVELYSLSKSCNIAGWRIGFVCGNKEIIAQLKELQFNIEFGLFLPFQKAAITALENLPQISKLEIAKYEERINYFIVEMKKVNWTISKPKASFFIWTKIPHKYSYMSDKEFVIYVLKETNILFSPGSGFGKGGEGFVRIALVQEMEVLKKVVSKLQVLLE</sequence>
<organism evidence="6 7">
    <name type="scientific">Enterococcus rivorum</name>
    <dbReference type="NCBI Taxonomy" id="762845"/>
    <lineage>
        <taxon>Bacteria</taxon>
        <taxon>Bacillati</taxon>
        <taxon>Bacillota</taxon>
        <taxon>Bacilli</taxon>
        <taxon>Lactobacillales</taxon>
        <taxon>Enterococcaceae</taxon>
        <taxon>Enterococcus</taxon>
    </lineage>
</organism>
<accession>A0A1E5KX84</accession>
<dbReference type="STRING" id="762845.BCR26_13360"/>
<dbReference type="Proteomes" id="UP000095256">
    <property type="component" value="Unassembled WGS sequence"/>
</dbReference>
<keyword evidence="3 4" id="KW-0808">Transferase</keyword>
<name>A0A1E5KX84_9ENTE</name>
<keyword evidence="2 4" id="KW-0032">Aminotransferase</keyword>
<comment type="caution">
    <text evidence="6">The sequence shown here is derived from an EMBL/GenBank/DDBJ whole genome shotgun (WGS) entry which is preliminary data.</text>
</comment>
<dbReference type="InterPro" id="IPR004839">
    <property type="entry name" value="Aminotransferase_I/II_large"/>
</dbReference>
<dbReference type="EMBL" id="MIEK01000022">
    <property type="protein sequence ID" value="OEH82475.1"/>
    <property type="molecule type" value="Genomic_DNA"/>
</dbReference>
<dbReference type="PANTHER" id="PTHR42832">
    <property type="entry name" value="AMINO ACID AMINOTRANSFERASE"/>
    <property type="match status" value="1"/>
</dbReference>
<evidence type="ECO:0000259" key="5">
    <source>
        <dbReference type="Pfam" id="PF00155"/>
    </source>
</evidence>
<evidence type="ECO:0000313" key="6">
    <source>
        <dbReference type="EMBL" id="OEH82475.1"/>
    </source>
</evidence>
<evidence type="ECO:0000313" key="7">
    <source>
        <dbReference type="Proteomes" id="UP000095256"/>
    </source>
</evidence>
<dbReference type="AlphaFoldDB" id="A0A1E5KX84"/>
<dbReference type="InterPro" id="IPR015421">
    <property type="entry name" value="PyrdxlP-dep_Trfase_major"/>
</dbReference>
<evidence type="ECO:0000256" key="3">
    <source>
        <dbReference type="ARBA" id="ARBA00022679"/>
    </source>
</evidence>
<dbReference type="PROSITE" id="PS00105">
    <property type="entry name" value="AA_TRANSFER_CLASS_1"/>
    <property type="match status" value="1"/>
</dbReference>
<dbReference type="SUPFAM" id="SSF53383">
    <property type="entry name" value="PLP-dependent transferases"/>
    <property type="match status" value="1"/>
</dbReference>
<keyword evidence="7" id="KW-1185">Reference proteome</keyword>
<evidence type="ECO:0000256" key="2">
    <source>
        <dbReference type="ARBA" id="ARBA00022576"/>
    </source>
</evidence>